<proteinExistence type="inferred from homology"/>
<dbReference type="InterPro" id="IPR002676">
    <property type="entry name" value="RimM_N"/>
</dbReference>
<name>A0ABP7VDC6_9BACI</name>
<evidence type="ECO:0000313" key="8">
    <source>
        <dbReference type="EMBL" id="GAA4063428.1"/>
    </source>
</evidence>
<keyword evidence="3 5" id="KW-0698">rRNA processing</keyword>
<comment type="subcellular location">
    <subcellularLocation>
        <location evidence="5">Cytoplasm</location>
    </subcellularLocation>
</comment>
<dbReference type="Gene3D" id="2.30.30.240">
    <property type="entry name" value="PRC-barrel domain"/>
    <property type="match status" value="1"/>
</dbReference>
<dbReference type="PANTHER" id="PTHR33692:SF1">
    <property type="entry name" value="RIBOSOME MATURATION FACTOR RIMM"/>
    <property type="match status" value="1"/>
</dbReference>
<dbReference type="PANTHER" id="PTHR33692">
    <property type="entry name" value="RIBOSOME MATURATION FACTOR RIMM"/>
    <property type="match status" value="1"/>
</dbReference>
<dbReference type="SUPFAM" id="SSF50447">
    <property type="entry name" value="Translation proteins"/>
    <property type="match status" value="1"/>
</dbReference>
<evidence type="ECO:0000256" key="4">
    <source>
        <dbReference type="ARBA" id="ARBA00023186"/>
    </source>
</evidence>
<keyword evidence="4 5" id="KW-0143">Chaperone</keyword>
<evidence type="ECO:0000259" key="6">
    <source>
        <dbReference type="Pfam" id="PF01782"/>
    </source>
</evidence>
<dbReference type="Pfam" id="PF05239">
    <property type="entry name" value="PRC"/>
    <property type="match status" value="1"/>
</dbReference>
<keyword evidence="2 5" id="KW-0690">Ribosome biogenesis</keyword>
<dbReference type="InterPro" id="IPR011033">
    <property type="entry name" value="PRC_barrel-like_sf"/>
</dbReference>
<comment type="function">
    <text evidence="5">An accessory protein needed during the final step in the assembly of 30S ribosomal subunit, possibly for assembly of the head region. Essential for efficient processing of 16S rRNA. May be needed both before and after RbfA during the maturation of 16S rRNA. It has affinity for free ribosomal 30S subunits but not for 70S ribosomes.</text>
</comment>
<dbReference type="SUPFAM" id="SSF50346">
    <property type="entry name" value="PRC-barrel domain"/>
    <property type="match status" value="1"/>
</dbReference>
<dbReference type="InterPro" id="IPR036976">
    <property type="entry name" value="RimM_N_sf"/>
</dbReference>
<comment type="domain">
    <text evidence="5">The PRC barrel domain binds ribosomal protein uS19.</text>
</comment>
<dbReference type="EMBL" id="BAABDL010000041">
    <property type="protein sequence ID" value="GAA4063428.1"/>
    <property type="molecule type" value="Genomic_DNA"/>
</dbReference>
<evidence type="ECO:0000259" key="7">
    <source>
        <dbReference type="Pfam" id="PF05239"/>
    </source>
</evidence>
<protein>
    <recommendedName>
        <fullName evidence="5">Ribosome maturation factor RimM</fullName>
    </recommendedName>
</protein>
<reference evidence="9" key="1">
    <citation type="journal article" date="2019" name="Int. J. Syst. Evol. Microbiol.">
        <title>The Global Catalogue of Microorganisms (GCM) 10K type strain sequencing project: providing services to taxonomists for standard genome sequencing and annotation.</title>
        <authorList>
            <consortium name="The Broad Institute Genomics Platform"/>
            <consortium name="The Broad Institute Genome Sequencing Center for Infectious Disease"/>
            <person name="Wu L."/>
            <person name="Ma J."/>
        </authorList>
    </citation>
    <scope>NUCLEOTIDE SEQUENCE [LARGE SCALE GENOMIC DNA]</scope>
    <source>
        <strain evidence="9">JCM 17250</strain>
    </source>
</reference>
<feature type="domain" description="PRC-barrel" evidence="7">
    <location>
        <begin position="96"/>
        <end position="169"/>
    </location>
</feature>
<dbReference type="Gene3D" id="2.40.30.60">
    <property type="entry name" value="RimM"/>
    <property type="match status" value="1"/>
</dbReference>
<sequence length="170" mass="19549">MEFFNVGKIVNTHGIKGEVKVVRITDFDQRFQPGNELYLFMPNQTEPIKLTIEKHRKHKQFDMLLFKGLHSINEVEHFKQGILKITADDQHQLEEGSYYYHEIIGCEVKTTAGESLGTIKEILAPGANDVWVVKQKSKKDLLIPYIDDIVKVVDIEQKQVIIEPMEGLLS</sequence>
<dbReference type="HAMAP" id="MF_00014">
    <property type="entry name" value="Ribosome_mat_RimM"/>
    <property type="match status" value="1"/>
</dbReference>
<dbReference type="InterPro" id="IPR009000">
    <property type="entry name" value="Transl_B-barrel_sf"/>
</dbReference>
<evidence type="ECO:0000256" key="1">
    <source>
        <dbReference type="ARBA" id="ARBA00022490"/>
    </source>
</evidence>
<evidence type="ECO:0000313" key="9">
    <source>
        <dbReference type="Proteomes" id="UP001501734"/>
    </source>
</evidence>
<comment type="subunit">
    <text evidence="5">Binds ribosomal protein uS19.</text>
</comment>
<dbReference type="Proteomes" id="UP001501734">
    <property type="component" value="Unassembled WGS sequence"/>
</dbReference>
<evidence type="ECO:0000256" key="5">
    <source>
        <dbReference type="HAMAP-Rule" id="MF_00014"/>
    </source>
</evidence>
<evidence type="ECO:0000256" key="3">
    <source>
        <dbReference type="ARBA" id="ARBA00022552"/>
    </source>
</evidence>
<feature type="domain" description="RimM N-terminal" evidence="6">
    <location>
        <begin position="6"/>
        <end position="88"/>
    </location>
</feature>
<keyword evidence="1 5" id="KW-0963">Cytoplasm</keyword>
<accession>A0ABP7VDC6</accession>
<gene>
    <name evidence="5 8" type="primary">rimM</name>
    <name evidence="8" type="ORF">GCM10022410_07760</name>
</gene>
<dbReference type="InterPro" id="IPR011961">
    <property type="entry name" value="RimM"/>
</dbReference>
<keyword evidence="9" id="KW-1185">Reference proteome</keyword>
<comment type="similarity">
    <text evidence="5">Belongs to the RimM family.</text>
</comment>
<dbReference type="InterPro" id="IPR027275">
    <property type="entry name" value="PRC-brl_dom"/>
</dbReference>
<dbReference type="Pfam" id="PF01782">
    <property type="entry name" value="RimM"/>
    <property type="match status" value="1"/>
</dbReference>
<comment type="caution">
    <text evidence="8">The sequence shown here is derived from an EMBL/GenBank/DDBJ whole genome shotgun (WGS) entry which is preliminary data.</text>
</comment>
<organism evidence="8 9">
    <name type="scientific">Amphibacillus indicireducens</name>
    <dbReference type="NCBI Taxonomy" id="1076330"/>
    <lineage>
        <taxon>Bacteria</taxon>
        <taxon>Bacillati</taxon>
        <taxon>Bacillota</taxon>
        <taxon>Bacilli</taxon>
        <taxon>Bacillales</taxon>
        <taxon>Bacillaceae</taxon>
        <taxon>Amphibacillus</taxon>
    </lineage>
</organism>
<dbReference type="NCBIfam" id="TIGR02273">
    <property type="entry name" value="16S_RimM"/>
    <property type="match status" value="1"/>
</dbReference>
<dbReference type="RefSeq" id="WP_344910523.1">
    <property type="nucleotide sequence ID" value="NZ_BAABDL010000041.1"/>
</dbReference>
<evidence type="ECO:0000256" key="2">
    <source>
        <dbReference type="ARBA" id="ARBA00022517"/>
    </source>
</evidence>